<gene>
    <name evidence="1" type="ORF">CYR55_10605</name>
</gene>
<proteinExistence type="predicted"/>
<sequence>MLSKNELLLLVLQLIILHPRHPQAIHQAVAACSYGAYLPGSARLEKVLARLLTEGYAVARADHAGRACFSATIVGRALLNVNAQPVALIRKRLHLLAIAEGSGFPALDSALTQLTFNLGEAIGDRRGSVADLLRLTTLLEETARQISALFPLSLTSHGDPHERTSSFPACE</sequence>
<organism evidence="1 2">
    <name type="scientific">Chimaeribacter californicus</name>
    <dbReference type="NCBI Taxonomy" id="2060067"/>
    <lineage>
        <taxon>Bacteria</taxon>
        <taxon>Pseudomonadati</taxon>
        <taxon>Pseudomonadota</taxon>
        <taxon>Gammaproteobacteria</taxon>
        <taxon>Enterobacterales</taxon>
        <taxon>Yersiniaceae</taxon>
        <taxon>Chimaeribacter</taxon>
    </lineage>
</organism>
<comment type="caution">
    <text evidence="1">The sequence shown here is derived from an EMBL/GenBank/DDBJ whole genome shotgun (WGS) entry which is preliminary data.</text>
</comment>
<dbReference type="AlphaFoldDB" id="A0A2N5E7B4"/>
<dbReference type="PROSITE" id="PS51257">
    <property type="entry name" value="PROKAR_LIPOPROTEIN"/>
    <property type="match status" value="1"/>
</dbReference>
<reference evidence="1 2" key="1">
    <citation type="submission" date="2017-12" db="EMBL/GenBank/DDBJ databases">
        <title>Characterization of six clinical isolates of Enterochimera gen. nov., a novel genus of the Yersiniaciae family and the three species Enterochimera arupensis sp. nov., Enterochimera coloradensis sp. nov, and Enterochimera californica sp. nov.</title>
        <authorList>
            <person name="Rossi A."/>
            <person name="Fisher M."/>
        </authorList>
    </citation>
    <scope>NUCLEOTIDE SEQUENCE [LARGE SCALE GENOMIC DNA]</scope>
    <source>
        <strain evidence="2">2015-Iso6</strain>
    </source>
</reference>
<accession>A0A2N5E7B4</accession>
<evidence type="ECO:0000313" key="1">
    <source>
        <dbReference type="EMBL" id="PLR37374.1"/>
    </source>
</evidence>
<protein>
    <recommendedName>
        <fullName evidence="3">Transcriptional regulator</fullName>
    </recommendedName>
</protein>
<evidence type="ECO:0000313" key="2">
    <source>
        <dbReference type="Proteomes" id="UP000234240"/>
    </source>
</evidence>
<dbReference type="Proteomes" id="UP000234240">
    <property type="component" value="Unassembled WGS sequence"/>
</dbReference>
<dbReference type="EMBL" id="PJZF01000007">
    <property type="protein sequence ID" value="PLR37374.1"/>
    <property type="molecule type" value="Genomic_DNA"/>
</dbReference>
<name>A0A2N5E7B4_9GAMM</name>
<evidence type="ECO:0008006" key="3">
    <source>
        <dbReference type="Google" id="ProtNLM"/>
    </source>
</evidence>
<keyword evidence="2" id="KW-1185">Reference proteome</keyword>